<evidence type="ECO:0000313" key="2">
    <source>
        <dbReference type="EMBL" id="MBB6487897.1"/>
    </source>
</evidence>
<name>A0A7X0MEF2_9HYPH</name>
<protein>
    <submittedName>
        <fullName evidence="2">Mannose-6-phosphate isomerase-like protein (Cupin superfamily)</fullName>
    </submittedName>
</protein>
<dbReference type="InterPro" id="IPR011051">
    <property type="entry name" value="RmlC_Cupin_sf"/>
</dbReference>
<reference evidence="2 3" key="1">
    <citation type="submission" date="2020-08" db="EMBL/GenBank/DDBJ databases">
        <title>Genomic Encyclopedia of Type Strains, Phase IV (KMG-V): Genome sequencing to study the core and pangenomes of soil and plant-associated prokaryotes.</title>
        <authorList>
            <person name="Whitman W."/>
        </authorList>
    </citation>
    <scope>NUCLEOTIDE SEQUENCE [LARGE SCALE GENOMIC DNA]</scope>
    <source>
        <strain evidence="2 3">SEMIA 4060</strain>
    </source>
</reference>
<dbReference type="GO" id="GO:0016853">
    <property type="term" value="F:isomerase activity"/>
    <property type="evidence" value="ECO:0007669"/>
    <property type="project" value="UniProtKB-KW"/>
</dbReference>
<dbReference type="CDD" id="cd02214">
    <property type="entry name" value="cupin_MJ1618"/>
    <property type="match status" value="1"/>
</dbReference>
<proteinExistence type="predicted"/>
<dbReference type="InterPro" id="IPR014710">
    <property type="entry name" value="RmlC-like_jellyroll"/>
</dbReference>
<accession>A0A7X0MEF2</accession>
<gene>
    <name evidence="2" type="ORF">GGD46_005207</name>
</gene>
<dbReference type="InterPro" id="IPR013096">
    <property type="entry name" value="Cupin_2"/>
</dbReference>
<dbReference type="PANTHER" id="PTHR36114:SF1">
    <property type="entry name" value="16.7 KDA PROTEIN IN WHIE LOCUS"/>
    <property type="match status" value="1"/>
</dbReference>
<evidence type="ECO:0000259" key="1">
    <source>
        <dbReference type="Pfam" id="PF07883"/>
    </source>
</evidence>
<organism evidence="2 3">
    <name type="scientific">Rhizobium lusitanum</name>
    <dbReference type="NCBI Taxonomy" id="293958"/>
    <lineage>
        <taxon>Bacteria</taxon>
        <taxon>Pseudomonadati</taxon>
        <taxon>Pseudomonadota</taxon>
        <taxon>Alphaproteobacteria</taxon>
        <taxon>Hyphomicrobiales</taxon>
        <taxon>Rhizobiaceae</taxon>
        <taxon>Rhizobium/Agrobacterium group</taxon>
        <taxon>Rhizobium</taxon>
    </lineage>
</organism>
<comment type="caution">
    <text evidence="2">The sequence shown here is derived from an EMBL/GenBank/DDBJ whole genome shotgun (WGS) entry which is preliminary data.</text>
</comment>
<evidence type="ECO:0000313" key="3">
    <source>
        <dbReference type="Proteomes" id="UP000565576"/>
    </source>
</evidence>
<dbReference type="AlphaFoldDB" id="A0A7X0MEF2"/>
<dbReference type="InterPro" id="IPR052044">
    <property type="entry name" value="PKS_Associated_Protein"/>
</dbReference>
<dbReference type="PANTHER" id="PTHR36114">
    <property type="entry name" value="16.7 KDA PROTEIN IN WHIE LOCUS"/>
    <property type="match status" value="1"/>
</dbReference>
<dbReference type="SUPFAM" id="SSF51182">
    <property type="entry name" value="RmlC-like cupins"/>
    <property type="match status" value="1"/>
</dbReference>
<dbReference type="EMBL" id="JACHBG010000017">
    <property type="protein sequence ID" value="MBB6487897.1"/>
    <property type="molecule type" value="Genomic_DNA"/>
</dbReference>
<sequence length="123" mass="13651">MAEEDKIVFANGKGEFWTDERCYITELHNCDASPEASLAVARVEVGVTTQLHSLTGVIERYIVRQGEGNLEIDGVKQRLQVGDQAVIPAGAAQRIENTGAVDLEFYCLCTPRFFPESYVNLEQ</sequence>
<dbReference type="Proteomes" id="UP000565576">
    <property type="component" value="Unassembled WGS sequence"/>
</dbReference>
<dbReference type="Gene3D" id="2.60.120.10">
    <property type="entry name" value="Jelly Rolls"/>
    <property type="match status" value="1"/>
</dbReference>
<dbReference type="Pfam" id="PF07883">
    <property type="entry name" value="Cupin_2"/>
    <property type="match status" value="1"/>
</dbReference>
<keyword evidence="2" id="KW-0413">Isomerase</keyword>
<dbReference type="RefSeq" id="WP_184709194.1">
    <property type="nucleotide sequence ID" value="NZ_JACHBG010000017.1"/>
</dbReference>
<feature type="domain" description="Cupin type-2" evidence="1">
    <location>
        <begin position="41"/>
        <end position="108"/>
    </location>
</feature>